<dbReference type="FunFam" id="1.10.8.60:FF:000019">
    <property type="entry name" value="AFG3-like AAA ATPase 2"/>
    <property type="match status" value="1"/>
</dbReference>
<dbReference type="Pfam" id="PF00004">
    <property type="entry name" value="AAA"/>
    <property type="match status" value="1"/>
</dbReference>
<dbReference type="EMBL" id="UYYF01004665">
    <property type="protein sequence ID" value="VDN06239.1"/>
    <property type="molecule type" value="Genomic_DNA"/>
</dbReference>
<dbReference type="Gene3D" id="3.40.50.300">
    <property type="entry name" value="P-loop containing nucleotide triphosphate hydrolases"/>
    <property type="match status" value="1"/>
</dbReference>
<keyword evidence="21" id="KW-1185">Reference proteome</keyword>
<keyword evidence="14 18" id="KW-1133">Transmembrane helix</keyword>
<evidence type="ECO:0000256" key="2">
    <source>
        <dbReference type="ARBA" id="ARBA00004141"/>
    </source>
</evidence>
<dbReference type="InterPro" id="IPR003959">
    <property type="entry name" value="ATPase_AAA_core"/>
</dbReference>
<keyword evidence="16 18" id="KW-0472">Membrane</keyword>
<dbReference type="Pfam" id="PF01434">
    <property type="entry name" value="Peptidase_M41"/>
    <property type="match status" value="1"/>
</dbReference>
<dbReference type="AlphaFoldDB" id="A0A0N5D6K8"/>
<keyword evidence="6" id="KW-0645">Protease</keyword>
<dbReference type="PANTHER" id="PTHR43655:SF8">
    <property type="entry name" value="PARAPLEGIN"/>
    <property type="match status" value="1"/>
</dbReference>
<evidence type="ECO:0000259" key="19">
    <source>
        <dbReference type="SMART" id="SM00382"/>
    </source>
</evidence>
<comment type="cofactor">
    <cofactor evidence="1">
        <name>Zn(2+)</name>
        <dbReference type="ChEBI" id="CHEBI:29105"/>
    </cofactor>
</comment>
<dbReference type="OMA" id="MFDRMCM"/>
<keyword evidence="13" id="KW-0809">Transit peptide</keyword>
<dbReference type="STRING" id="103827.A0A0N5D6K8"/>
<evidence type="ECO:0000313" key="22">
    <source>
        <dbReference type="WBParaSite" id="TCLT_0000867301-mRNA-1"/>
    </source>
</evidence>
<keyword evidence="10" id="KW-0378">Hydrolase</keyword>
<dbReference type="GO" id="GO:0005524">
    <property type="term" value="F:ATP binding"/>
    <property type="evidence" value="ECO:0007669"/>
    <property type="project" value="UniProtKB-KW"/>
</dbReference>
<evidence type="ECO:0000256" key="14">
    <source>
        <dbReference type="ARBA" id="ARBA00022989"/>
    </source>
</evidence>
<accession>A0A0N5D6K8</accession>
<evidence type="ECO:0000256" key="12">
    <source>
        <dbReference type="ARBA" id="ARBA00022840"/>
    </source>
</evidence>
<keyword evidence="7 18" id="KW-0812">Transmembrane</keyword>
<evidence type="ECO:0000256" key="10">
    <source>
        <dbReference type="ARBA" id="ARBA00022801"/>
    </source>
</evidence>
<sequence>MIRTEFLNDYKRPSWGTKKTKTSYSDNFTVPFSFIHSLPKRYPSKAVSLLHQSFSRQSESYGFRRFFGTSSAVCSAPDKSDSRSEQESSKEPDDGKFKKFAVGVFIGSLVATVIMSVITNIWQTRNKNQLTVQDFLTRIVPLGQIEQIIVTGNVARVIMKPGPIQNLPFNDLGYNLFKPGIGWQKVYVLTTMDAKKLEADIRAVETAIGKAPEEWIPVSIINASVEGFLYGYFVADSACTNAFRGLEISSFSEGVHLGSLQDVLGMKMKLNIINPKGTNSLKIKFKDVAGLHEAKIEIKEFVDYLKRPEKYTKLGARLPKGALLTGPPGCGKTFLAKALAAESSVPFISINGTEFVEMIGGIHFIVYNLDDVFSFLRLGASRIRNLFKTAKKIAPCIIYVDEIDAIGRKRSQSDFAGGGSREEEQTLNQLLVEMDGIDSGRGIVLLGSTNRGDILDKQKSVSGCKFFQLYMEAVDAAESVKCLNLLGSKKFIQALLRPGRFDRHIIIDLPTALERQEMFELYLKKIKLDKEPQYYSKRLAQMTPRFSGADIANVVNEAAIRAASLKKNLVTVDELDASLQRILAGAEKRSRSMVEEEREIVAYHESGHALIGWLLEHTDALLRVSIIPRTSAKLGFAQYSPRERKLLTKEECLTEMILYYDSNMFDRMCMLLGGRAAENIVFGRVTTGAEDDLKKVVTKSAYAQVQQYGMSEAIGPLSFPVTDDDKSEEGIYRKPFSMKLQHLIDQEASKLVSKAYFAAEDILKTNREKLKKLADSLLQKEVLRYEDMVRLIGPPKFPKQVIELTDSVLENLKDS</sequence>
<dbReference type="OrthoDB" id="1413014at2759"/>
<keyword evidence="9" id="KW-0547">Nucleotide-binding</keyword>
<protein>
    <submittedName>
        <fullName evidence="22">AAA domain-containing protein</fullName>
    </submittedName>
</protein>
<dbReference type="Gene3D" id="3.40.1690.20">
    <property type="match status" value="1"/>
</dbReference>
<evidence type="ECO:0000256" key="15">
    <source>
        <dbReference type="ARBA" id="ARBA00023049"/>
    </source>
</evidence>
<evidence type="ECO:0000256" key="8">
    <source>
        <dbReference type="ARBA" id="ARBA00022723"/>
    </source>
</evidence>
<reference evidence="22" key="1">
    <citation type="submission" date="2017-02" db="UniProtKB">
        <authorList>
            <consortium name="WormBaseParasite"/>
        </authorList>
    </citation>
    <scope>IDENTIFICATION</scope>
</reference>
<evidence type="ECO:0000256" key="4">
    <source>
        <dbReference type="ARBA" id="ARBA00010044"/>
    </source>
</evidence>
<evidence type="ECO:0000256" key="13">
    <source>
        <dbReference type="ARBA" id="ARBA00022946"/>
    </source>
</evidence>
<dbReference type="SMART" id="SM00382">
    <property type="entry name" value="AAA"/>
    <property type="match status" value="1"/>
</dbReference>
<dbReference type="InterPro" id="IPR003593">
    <property type="entry name" value="AAA+_ATPase"/>
</dbReference>
<evidence type="ECO:0000256" key="3">
    <source>
        <dbReference type="ARBA" id="ARBA00004173"/>
    </source>
</evidence>
<evidence type="ECO:0000256" key="9">
    <source>
        <dbReference type="ARBA" id="ARBA00022741"/>
    </source>
</evidence>
<comment type="similarity">
    <text evidence="5">In the N-terminal section; belongs to the AAA ATPase family.</text>
</comment>
<keyword evidence="15" id="KW-0482">Metalloprotease</keyword>
<name>A0A0N5D6K8_THECL</name>
<evidence type="ECO:0000256" key="18">
    <source>
        <dbReference type="SAM" id="Phobius"/>
    </source>
</evidence>
<evidence type="ECO:0000256" key="17">
    <source>
        <dbReference type="SAM" id="MobiDB-lite"/>
    </source>
</evidence>
<dbReference type="SUPFAM" id="SSF140990">
    <property type="entry name" value="FtsH protease domain-like"/>
    <property type="match status" value="1"/>
</dbReference>
<evidence type="ECO:0000313" key="21">
    <source>
        <dbReference type="Proteomes" id="UP000276776"/>
    </source>
</evidence>
<dbReference type="GO" id="GO:0034982">
    <property type="term" value="P:mitochondrial protein processing"/>
    <property type="evidence" value="ECO:0007669"/>
    <property type="project" value="TreeGrafter"/>
</dbReference>
<dbReference type="GO" id="GO:0016887">
    <property type="term" value="F:ATP hydrolysis activity"/>
    <property type="evidence" value="ECO:0007669"/>
    <property type="project" value="InterPro"/>
</dbReference>
<feature type="transmembrane region" description="Helical" evidence="18">
    <location>
        <begin position="100"/>
        <end position="122"/>
    </location>
</feature>
<dbReference type="InterPro" id="IPR041569">
    <property type="entry name" value="AAA_lid_3"/>
</dbReference>
<evidence type="ECO:0000313" key="20">
    <source>
        <dbReference type="EMBL" id="VDN06239.1"/>
    </source>
</evidence>
<dbReference type="GO" id="GO:0046872">
    <property type="term" value="F:metal ion binding"/>
    <property type="evidence" value="ECO:0007669"/>
    <property type="project" value="UniProtKB-KW"/>
</dbReference>
<organism evidence="22">
    <name type="scientific">Thelazia callipaeda</name>
    <name type="common">Oriental eyeworm</name>
    <name type="synonym">Parasitic nematode</name>
    <dbReference type="NCBI Taxonomy" id="103827"/>
    <lineage>
        <taxon>Eukaryota</taxon>
        <taxon>Metazoa</taxon>
        <taxon>Ecdysozoa</taxon>
        <taxon>Nematoda</taxon>
        <taxon>Chromadorea</taxon>
        <taxon>Rhabditida</taxon>
        <taxon>Spirurina</taxon>
        <taxon>Spiruromorpha</taxon>
        <taxon>Thelazioidea</taxon>
        <taxon>Thelaziidae</taxon>
        <taxon>Thelazia</taxon>
    </lineage>
</organism>
<keyword evidence="11" id="KW-0862">Zinc</keyword>
<evidence type="ECO:0000256" key="7">
    <source>
        <dbReference type="ARBA" id="ARBA00022692"/>
    </source>
</evidence>
<gene>
    <name evidence="20" type="ORF">TCLT_LOCUS8662</name>
</gene>
<dbReference type="InterPro" id="IPR050928">
    <property type="entry name" value="ATP-dep_Zn_Metalloprotease"/>
</dbReference>
<comment type="similarity">
    <text evidence="4">In the C-terminal section; belongs to the peptidase M41 family.</text>
</comment>
<keyword evidence="12" id="KW-0067">ATP-binding</keyword>
<dbReference type="Gene3D" id="1.20.58.760">
    <property type="entry name" value="Peptidase M41"/>
    <property type="match status" value="1"/>
</dbReference>
<dbReference type="PANTHER" id="PTHR43655">
    <property type="entry name" value="ATP-DEPENDENT PROTEASE"/>
    <property type="match status" value="1"/>
</dbReference>
<dbReference type="InterPro" id="IPR037219">
    <property type="entry name" value="Peptidase_M41-like"/>
</dbReference>
<dbReference type="Pfam" id="PF17862">
    <property type="entry name" value="AAA_lid_3"/>
    <property type="match status" value="1"/>
</dbReference>
<feature type="domain" description="AAA+ ATPase" evidence="19">
    <location>
        <begin position="318"/>
        <end position="511"/>
    </location>
</feature>
<dbReference type="CDD" id="cd19501">
    <property type="entry name" value="RecA-like_FtsH"/>
    <property type="match status" value="1"/>
</dbReference>
<dbReference type="GO" id="GO:0004176">
    <property type="term" value="F:ATP-dependent peptidase activity"/>
    <property type="evidence" value="ECO:0007669"/>
    <property type="project" value="InterPro"/>
</dbReference>
<proteinExistence type="inferred from homology"/>
<dbReference type="Gene3D" id="1.10.8.60">
    <property type="match status" value="1"/>
</dbReference>
<dbReference type="FunFam" id="1.20.58.760:FF:000003">
    <property type="entry name" value="AFG3-like AAA ATPase 2"/>
    <property type="match status" value="1"/>
</dbReference>
<evidence type="ECO:0000256" key="1">
    <source>
        <dbReference type="ARBA" id="ARBA00001947"/>
    </source>
</evidence>
<evidence type="ECO:0000256" key="6">
    <source>
        <dbReference type="ARBA" id="ARBA00022670"/>
    </source>
</evidence>
<reference evidence="20 21" key="2">
    <citation type="submission" date="2018-11" db="EMBL/GenBank/DDBJ databases">
        <authorList>
            <consortium name="Pathogen Informatics"/>
        </authorList>
    </citation>
    <scope>NUCLEOTIDE SEQUENCE [LARGE SCALE GENOMIC DNA]</scope>
</reference>
<dbReference type="FunFam" id="3.40.50.300:FF:000277">
    <property type="entry name" value="ATP-dependent zinc metalloprotease FtsH"/>
    <property type="match status" value="1"/>
</dbReference>
<dbReference type="InterPro" id="IPR027417">
    <property type="entry name" value="P-loop_NTPase"/>
</dbReference>
<feature type="region of interest" description="Disordered" evidence="17">
    <location>
        <begin position="72"/>
        <end position="93"/>
    </location>
</feature>
<evidence type="ECO:0000256" key="11">
    <source>
        <dbReference type="ARBA" id="ARBA00022833"/>
    </source>
</evidence>
<comment type="subcellular location">
    <subcellularLocation>
        <location evidence="2">Membrane</location>
        <topology evidence="2">Multi-pass membrane protein</topology>
    </subcellularLocation>
    <subcellularLocation>
        <location evidence="3">Mitochondrion</location>
    </subcellularLocation>
</comment>
<keyword evidence="8" id="KW-0479">Metal-binding</keyword>
<dbReference type="InterPro" id="IPR000642">
    <property type="entry name" value="Peptidase_M41"/>
</dbReference>
<dbReference type="GO" id="GO:0004222">
    <property type="term" value="F:metalloendopeptidase activity"/>
    <property type="evidence" value="ECO:0007669"/>
    <property type="project" value="InterPro"/>
</dbReference>
<evidence type="ECO:0000256" key="16">
    <source>
        <dbReference type="ARBA" id="ARBA00023136"/>
    </source>
</evidence>
<evidence type="ECO:0000256" key="5">
    <source>
        <dbReference type="ARBA" id="ARBA00010550"/>
    </source>
</evidence>
<dbReference type="WBParaSite" id="TCLT_0000867301-mRNA-1">
    <property type="protein sequence ID" value="TCLT_0000867301-mRNA-1"/>
    <property type="gene ID" value="TCLT_0000867301"/>
</dbReference>
<dbReference type="GO" id="GO:0005745">
    <property type="term" value="C:m-AAA complex"/>
    <property type="evidence" value="ECO:0007669"/>
    <property type="project" value="TreeGrafter"/>
</dbReference>
<feature type="compositionally biased region" description="Basic and acidic residues" evidence="17">
    <location>
        <begin position="78"/>
        <end position="93"/>
    </location>
</feature>
<dbReference type="Proteomes" id="UP000276776">
    <property type="component" value="Unassembled WGS sequence"/>
</dbReference>
<dbReference type="SUPFAM" id="SSF52540">
    <property type="entry name" value="P-loop containing nucleoside triphosphate hydrolases"/>
    <property type="match status" value="1"/>
</dbReference>